<feature type="binding site" evidence="7">
    <location>
        <begin position="9"/>
        <end position="11"/>
    </location>
    <ligand>
        <name>FMN</name>
        <dbReference type="ChEBI" id="CHEBI:58210"/>
    </ligand>
</feature>
<feature type="binding site" evidence="7">
    <location>
        <position position="150"/>
    </location>
    <ligand>
        <name>dimethylallyl phosphate</name>
        <dbReference type="ChEBI" id="CHEBI:88052"/>
    </ligand>
</feature>
<feature type="binding site" evidence="7">
    <location>
        <position position="120"/>
    </location>
    <ligand>
        <name>FMN</name>
        <dbReference type="ChEBI" id="CHEBI:58210"/>
    </ligand>
</feature>
<dbReference type="FunFam" id="3.40.50.1950:FF:000001">
    <property type="entry name" value="Flavin prenyltransferase UbiX"/>
    <property type="match status" value="1"/>
</dbReference>
<dbReference type="HAMAP" id="MF_01984">
    <property type="entry name" value="ubiX_pad"/>
    <property type="match status" value="1"/>
</dbReference>
<comment type="caution">
    <text evidence="9">The sequence shown here is derived from an EMBL/GenBank/DDBJ whole genome shotgun (WGS) entry which is preliminary data.</text>
</comment>
<dbReference type="EC" id="2.5.1.129" evidence="7"/>
<evidence type="ECO:0000259" key="8">
    <source>
        <dbReference type="Pfam" id="PF02441"/>
    </source>
</evidence>
<evidence type="ECO:0000256" key="7">
    <source>
        <dbReference type="HAMAP-Rule" id="MF_01984"/>
    </source>
</evidence>
<dbReference type="EMBL" id="QYTU02000040">
    <property type="protein sequence ID" value="RWR05908.1"/>
    <property type="molecule type" value="Genomic_DNA"/>
</dbReference>
<reference evidence="9" key="1">
    <citation type="submission" date="2018-12" db="EMBL/GenBank/DDBJ databases">
        <authorList>
            <person name="Sun L."/>
            <person name="Chen Z."/>
        </authorList>
    </citation>
    <scope>NUCLEOTIDE SEQUENCE [LARGE SCALE GENOMIC DNA]</scope>
    <source>
        <strain evidence="9">DSM 16012</strain>
    </source>
</reference>
<dbReference type="InterPro" id="IPR003382">
    <property type="entry name" value="Flavoprotein"/>
</dbReference>
<dbReference type="PANTHER" id="PTHR43374">
    <property type="entry name" value="FLAVIN PRENYLTRANSFERASE"/>
    <property type="match status" value="1"/>
</dbReference>
<keyword evidence="1 7" id="KW-0637">Prenyltransferase</keyword>
<dbReference type="OrthoDB" id="9781577at2"/>
<feature type="binding site" evidence="7">
    <location>
        <position position="166"/>
    </location>
    <ligand>
        <name>dimethylallyl phosphate</name>
        <dbReference type="ChEBI" id="CHEBI:88052"/>
    </ligand>
</feature>
<dbReference type="Gene3D" id="3.40.50.1950">
    <property type="entry name" value="Flavin prenyltransferase-like"/>
    <property type="match status" value="1"/>
</dbReference>
<comment type="catalytic activity">
    <reaction evidence="5 7">
        <text>dimethylallyl phosphate + FMNH2 = prenylated FMNH2 + phosphate</text>
        <dbReference type="Rhea" id="RHEA:37743"/>
        <dbReference type="ChEBI" id="CHEBI:43474"/>
        <dbReference type="ChEBI" id="CHEBI:57618"/>
        <dbReference type="ChEBI" id="CHEBI:87467"/>
        <dbReference type="ChEBI" id="CHEBI:88052"/>
        <dbReference type="EC" id="2.5.1.129"/>
    </reaction>
</comment>
<evidence type="ECO:0000256" key="5">
    <source>
        <dbReference type="ARBA" id="ARBA00050612"/>
    </source>
</evidence>
<keyword evidence="2 7" id="KW-0285">Flavoprotein</keyword>
<dbReference type="InterPro" id="IPR036551">
    <property type="entry name" value="Flavin_trans-like"/>
</dbReference>
<comment type="caution">
    <text evidence="7">Lacks conserved residue(s) required for the propagation of feature annotation.</text>
</comment>
<dbReference type="Proteomes" id="UP000273811">
    <property type="component" value="Unassembled WGS sequence"/>
</dbReference>
<dbReference type="Pfam" id="PF02441">
    <property type="entry name" value="Flavoprotein"/>
    <property type="match status" value="1"/>
</dbReference>
<feature type="domain" description="Flavoprotein" evidence="8">
    <location>
        <begin position="1"/>
        <end position="170"/>
    </location>
</feature>
<dbReference type="GO" id="GO:0106141">
    <property type="term" value="F:flavin prenyltransferase activity"/>
    <property type="evidence" value="ECO:0007669"/>
    <property type="project" value="UniProtKB-EC"/>
</dbReference>
<protein>
    <recommendedName>
        <fullName evidence="7">Flavin prenyltransferase UbiX</fullName>
        <ecNumber evidence="7">2.5.1.129</ecNumber>
    </recommendedName>
</protein>
<keyword evidence="3 7" id="KW-0288">FMN</keyword>
<evidence type="ECO:0000256" key="4">
    <source>
        <dbReference type="ARBA" id="ARBA00022679"/>
    </source>
</evidence>
<dbReference type="RefSeq" id="WP_120075124.1">
    <property type="nucleotide sequence ID" value="NZ_CP126113.1"/>
</dbReference>
<accession>A0A443ILG0</accession>
<evidence type="ECO:0000256" key="6">
    <source>
        <dbReference type="ARBA" id="ARBA00060793"/>
    </source>
</evidence>
<keyword evidence="4 7" id="KW-0808">Transferase</keyword>
<evidence type="ECO:0000256" key="3">
    <source>
        <dbReference type="ARBA" id="ARBA00022643"/>
    </source>
</evidence>
<proteinExistence type="inferred from homology"/>
<keyword evidence="10" id="KW-1185">Reference proteome</keyword>
<organism evidence="9 10">
    <name type="scientific">Siminovitchia fortis</name>
    <dbReference type="NCBI Taxonomy" id="254758"/>
    <lineage>
        <taxon>Bacteria</taxon>
        <taxon>Bacillati</taxon>
        <taxon>Bacillota</taxon>
        <taxon>Bacilli</taxon>
        <taxon>Bacillales</taxon>
        <taxon>Bacillaceae</taxon>
        <taxon>Siminovitchia</taxon>
    </lineage>
</organism>
<comment type="similarity">
    <text evidence="6 7">Belongs to the UbiX/PAD1 family.</text>
</comment>
<comment type="function">
    <text evidence="7">Flavin prenyltransferase that catalyzes the synthesis of the prenylated FMN cofactor (prenyl-FMN) for 4-hydroxy-3-polyprenylbenzoic acid decarboxylase UbiD. The prenyltransferase is metal-independent and links a dimethylallyl moiety from dimethylallyl monophosphate (DMAP) to the flavin N5 and C6 atoms of FMN.</text>
</comment>
<gene>
    <name evidence="7" type="primary">ubiX</name>
    <name evidence="9" type="ORF">D4N35_014945</name>
</gene>
<evidence type="ECO:0000313" key="10">
    <source>
        <dbReference type="Proteomes" id="UP000273811"/>
    </source>
</evidence>
<feature type="binding site" evidence="7">
    <location>
        <position position="35"/>
    </location>
    <ligand>
        <name>FMN</name>
        <dbReference type="ChEBI" id="CHEBI:58210"/>
    </ligand>
</feature>
<feature type="binding site" evidence="7">
    <location>
        <begin position="85"/>
        <end position="88"/>
    </location>
    <ligand>
        <name>FMN</name>
        <dbReference type="ChEBI" id="CHEBI:58210"/>
    </ligand>
</feature>
<dbReference type="GO" id="GO:0016831">
    <property type="term" value="F:carboxy-lyase activity"/>
    <property type="evidence" value="ECO:0007669"/>
    <property type="project" value="TreeGrafter"/>
</dbReference>
<evidence type="ECO:0000256" key="1">
    <source>
        <dbReference type="ARBA" id="ARBA00022602"/>
    </source>
</evidence>
<dbReference type="PANTHER" id="PTHR43374:SF1">
    <property type="entry name" value="FLAVIN PRENYLTRANSFERASE PAD1, MITOCHONDRIAL"/>
    <property type="match status" value="1"/>
</dbReference>
<dbReference type="NCBIfam" id="TIGR00421">
    <property type="entry name" value="ubiX_pad"/>
    <property type="match status" value="1"/>
</dbReference>
<dbReference type="InterPro" id="IPR004507">
    <property type="entry name" value="UbiX-like"/>
</dbReference>
<dbReference type="SUPFAM" id="SSF52507">
    <property type="entry name" value="Homo-oligomeric flavin-containing Cys decarboxylases, HFCD"/>
    <property type="match status" value="1"/>
</dbReference>
<sequence>MRIIVGITGASGSLYGYTLIRALHQLGIETHVVATETGVKVLQFECGIKMEDLKEYAVVHHNQNLFASIASGSFKTDGMVIVPCSMNSLGAIANGVGDTLLTRAASVVMKERRNLVIVPREAPFHVIHLRNMTTLAEAGVSILPASPGFYHRPTEIWELVNFIVARILDELDIEHELMERWGEKNESP</sequence>
<evidence type="ECO:0000313" key="9">
    <source>
        <dbReference type="EMBL" id="RWR05908.1"/>
    </source>
</evidence>
<evidence type="ECO:0000256" key="2">
    <source>
        <dbReference type="ARBA" id="ARBA00022630"/>
    </source>
</evidence>
<name>A0A443ILG0_9BACI</name>
<dbReference type="AlphaFoldDB" id="A0A443ILG0"/>
<dbReference type="NCBIfam" id="NF004685">
    <property type="entry name" value="PRK06029.1"/>
    <property type="match status" value="1"/>
</dbReference>